<reference evidence="2" key="1">
    <citation type="submission" date="2016-12" db="EMBL/GenBank/DDBJ databases">
        <title>The genomes of Aspergillus section Nigri reveals drivers in fungal speciation.</title>
        <authorList>
            <consortium name="DOE Joint Genome Institute"/>
            <person name="Vesth T.C."/>
            <person name="Nybo J."/>
            <person name="Theobald S."/>
            <person name="Brandl J."/>
            <person name="Frisvad J.C."/>
            <person name="Nielsen K.F."/>
            <person name="Lyhne E.K."/>
            <person name="Kogle M.E."/>
            <person name="Kuo A."/>
            <person name="Riley R."/>
            <person name="Clum A."/>
            <person name="Nolan M."/>
            <person name="Lipzen A."/>
            <person name="Salamov A."/>
            <person name="Henrissat B."/>
            <person name="Wiebenga A."/>
            <person name="De vries R.P."/>
            <person name="Grigoriev I.V."/>
            <person name="Mortensen U.H."/>
            <person name="Andersen M.R."/>
            <person name="Baker S.E."/>
        </authorList>
    </citation>
    <scope>NUCLEOTIDE SEQUENCE</scope>
    <source>
        <strain evidence="2">IBT 28561</strain>
    </source>
</reference>
<feature type="compositionally biased region" description="Low complexity" evidence="1">
    <location>
        <begin position="1527"/>
        <end position="1536"/>
    </location>
</feature>
<comment type="caution">
    <text evidence="2">The sequence shown here is derived from an EMBL/GenBank/DDBJ whole genome shotgun (WGS) entry which is preliminary data.</text>
</comment>
<keyword evidence="3" id="KW-1185">Reference proteome</keyword>
<sequence length="1557" mass="172059">MSSSQSNIYSQSFNYGSFLQKGVDPRTGQYTCSIEIYETPSQVRNCPPFKLSLGFNPLNSQNAGLGTGWSFSLSSYEHNSRRTLLLSTGENYQVTDTSSLFSVDDQKLKSFTIKRGDGDYEVIYKSGLIEVLSNDKKRWDRSLPTVLYAPNGRSLQLEYKSYNGQPRLIKIQDGSEDLLSINYDVSGEVSITRAPDTPEANTFVLSLKSERLTSITTPLSAMPPWKFDYDKLGDLTCITEVTSPTGLVEAIAYNAVGHQMPSGAPLDERIPYVVSHMAYPSRQQPRIKTTYSYSDYNFLGYGGGRHWENGEDNLYRVPADYKYTSTVTIDGGSTTEYTYNKFHLPIRTTQKKGTKLMTQTTEYYALADTAFEKQPAQYLLPKSVTTTYEDTQSKQTRTETSTSEFDEWGNPTKDVQADGVAVLRTYYPPTGATDPDTGEEVCPADPHGFQRYKATETTVPAESDYPSLPRTEHYTYCELPTATDARVDKFVVVKQSRVLEGDTCVSTAEYSTINKPDSRDHGRAESQVTQLAEQHPTTQTWEYKYSDSSNQLKQTITTKSFDGLTVSDETDISLSSGLTMSHKDQDEVQDRFEYDKLGQILKVTTAVGTGYETSRENKYGIPEDGHGSQKTVIDTEGFETRYITDGLERLCEVEKQDSDASTAAGTTRKVQECKYNALDQCIEKVEIDWLRSDSGAVEKRNSQKLEYDDWGEVYKTTDNTGVVSISETDPIARTRIEGIEGEGQTKTTLNKSGAPILTELLRKDGTPYSQFKYFYDGLGRLVEQEDALGRKSRFQLDAFDRVVKTTYPSGREVTTDYAPHSDATLPVSVSENGATMGAQDFDGLNRVKTKTVGTCTVKHEYEGNGPEPSKIQTHKGDSFNFTYEPALGHAVTATSINGAADTIEYDPKTGVPFKLENAYSSRDLRFFPSGLLKGETVTLNDERTFSSASVYSMNGKLQAYTDVHGQEYKTEYDPFDRVEALAQGTMKVSFTYDSINRPSDIEVQDTARNTSLTTSLKYDDFSREEERIVRQGGKTLYKLTQSYTKTGLVEARHLEDGNGTSLRDETFDYDDDGHLVHYTSEGSQSPTDEQGRQLKSQHFVFGDHDNLNEVTTHFHDSSKNTTSYSYNRQDPTQLTAVTKSHDSQTVFLDYDDNGCLTLDEQGRRLEYNSKNQLISVRDADDTLLSQYHYDAGGRLACQSIPGQDDHHLFYRDEKLIAVQTGDRKISYISDSQDYFGQTVQNGSNTETQLWASDSHDSLLFWADGDEVHHQEYTPYGVSSPSQGRPSIGFNGQWRDPVTGWYHLGNGYRVYNPVLKRFHTPDPWSPFTSGETNPYAYCLGDPINRDDPSGHGFFGWLKKKWKKIVTTAIGVVASVAVGMLTGGASLAVQIGIGLAVGAATEFGVSVATDLIEHKPVDWGKAGISAGVGALTGAVSATGMFVLDKGSKAVAKLAGDSVKTGMKEAGKQAVKETVKKTGLKKVVKEVAEGLVFTEGVTNAVIMPNLPGKLSSTGLVYEMLDDSGGGSSSAGGSAQGSAGTRDSIRPIMRDGESAVGGLRM</sequence>
<feature type="region of interest" description="Disordered" evidence="1">
    <location>
        <begin position="390"/>
        <end position="413"/>
    </location>
</feature>
<dbReference type="GeneID" id="36548038"/>
<feature type="compositionally biased region" description="Basic and acidic residues" evidence="1">
    <location>
        <begin position="1539"/>
        <end position="1549"/>
    </location>
</feature>
<dbReference type="EMBL" id="MSFM01000013">
    <property type="protein sequence ID" value="PKY00783.1"/>
    <property type="molecule type" value="Genomic_DNA"/>
</dbReference>
<dbReference type="VEuPathDB" id="FungiDB:P168DRAFT_321844"/>
<dbReference type="RefSeq" id="XP_024689377.1">
    <property type="nucleotide sequence ID" value="XM_024840514.1"/>
</dbReference>
<organism evidence="2 3">
    <name type="scientific">Aspergillus campestris (strain IBT 28561)</name>
    <dbReference type="NCBI Taxonomy" id="1392248"/>
    <lineage>
        <taxon>Eukaryota</taxon>
        <taxon>Fungi</taxon>
        <taxon>Dikarya</taxon>
        <taxon>Ascomycota</taxon>
        <taxon>Pezizomycotina</taxon>
        <taxon>Eurotiomycetes</taxon>
        <taxon>Eurotiomycetidae</taxon>
        <taxon>Eurotiales</taxon>
        <taxon>Aspergillaceae</taxon>
        <taxon>Aspergillus</taxon>
        <taxon>Aspergillus subgen. Circumdati</taxon>
    </lineage>
</organism>
<dbReference type="Proteomes" id="UP000234254">
    <property type="component" value="Unassembled WGS sequence"/>
</dbReference>
<dbReference type="Gene3D" id="2.180.10.10">
    <property type="entry name" value="RHS repeat-associated core"/>
    <property type="match status" value="1"/>
</dbReference>
<evidence type="ECO:0000313" key="3">
    <source>
        <dbReference type="Proteomes" id="UP000234254"/>
    </source>
</evidence>
<dbReference type="Pfam" id="PF05593">
    <property type="entry name" value="RHS_repeat"/>
    <property type="match status" value="1"/>
</dbReference>
<evidence type="ECO:0000313" key="2">
    <source>
        <dbReference type="EMBL" id="PKY00783.1"/>
    </source>
</evidence>
<dbReference type="PANTHER" id="PTHR32305">
    <property type="match status" value="1"/>
</dbReference>
<dbReference type="InterPro" id="IPR031325">
    <property type="entry name" value="RHS_repeat"/>
</dbReference>
<feature type="compositionally biased region" description="Polar residues" evidence="1">
    <location>
        <begin position="390"/>
        <end position="403"/>
    </location>
</feature>
<dbReference type="InterPro" id="IPR022385">
    <property type="entry name" value="Rhs_assc_core"/>
</dbReference>
<protein>
    <submittedName>
        <fullName evidence="2">RHS repeat protein</fullName>
    </submittedName>
</protein>
<dbReference type="NCBIfam" id="TIGR03696">
    <property type="entry name" value="Rhs_assc_core"/>
    <property type="match status" value="1"/>
</dbReference>
<name>A0A2I1CT27_ASPC2</name>
<proteinExistence type="predicted"/>
<feature type="region of interest" description="Disordered" evidence="1">
    <location>
        <begin position="1523"/>
        <end position="1557"/>
    </location>
</feature>
<evidence type="ECO:0000256" key="1">
    <source>
        <dbReference type="SAM" id="MobiDB-lite"/>
    </source>
</evidence>
<accession>A0A2I1CT27</accession>
<dbReference type="PANTHER" id="PTHR32305:SF15">
    <property type="entry name" value="PROTEIN RHSA-RELATED"/>
    <property type="match status" value="1"/>
</dbReference>
<dbReference type="OrthoDB" id="442731at2759"/>
<gene>
    <name evidence="2" type="ORF">P168DRAFT_321844</name>
</gene>
<dbReference type="InterPro" id="IPR050708">
    <property type="entry name" value="T6SS_VgrG/RHS"/>
</dbReference>